<keyword evidence="2" id="KW-1133">Transmembrane helix</keyword>
<dbReference type="GO" id="GO:0004177">
    <property type="term" value="F:aminopeptidase activity"/>
    <property type="evidence" value="ECO:0007669"/>
    <property type="project" value="UniProtKB-KW"/>
</dbReference>
<keyword evidence="2" id="KW-0472">Membrane</keyword>
<sequence>MKKAKWLLVISLIITLLGVCIGFGVQTVGGKVSIKNIKIASEDGKTLSALLFVPNTATNKTPAPAVIAVHGYVNAKEHMTEYALELARRGYVVLAPDLSGHGYSERAAEDGAMMQQPGASGGVNYDLMALYNMPFVDKENISLIGHSLGAFNCQVAEATNPDKVKAMMLLGYCPMFDITSKCNVGVLLSKYDESAHFFINGAKTIPEAKDSPNMKKVFNTEDPVVVDKVYGSFKDGTVRQWFMPSNTHPGDLFNTQPIAQTISFLEKSSPAPNPIDPYNQIWKWHQFGTLLTLVGFGIGIFAVASLLLKTKYFSTLVQAPSKSSGLKGIYWWIAAVVIAAIPGLTFLKFGNIGSKIVPSKLLPIVYSNITFTWAVGCAIIFLVLFLIWHFATAKSADDKNVIAYGLSTSNENPQFKWGYIGKSLLLAIITLGIPYILLYIVYNICHLDYRFIVVMLHPMDFVHFKIFLVYLIPSLIFFFVFSMLANSWFKMKEFTGKKAIIPYLANALIAVGGLIVLNLIQYITLFQTGAVKWGDAVSLMLAISEWQLIPLMAFASMISTYFYKKTANIYTGVFTSAALVAWYSICMNAIDILL</sequence>
<keyword evidence="4" id="KW-0031">Aminopeptidase</keyword>
<protein>
    <submittedName>
        <fullName evidence="4">Serine aminopeptidase, S33</fullName>
    </submittedName>
</protein>
<keyword evidence="1" id="KW-0378">Hydrolase</keyword>
<dbReference type="PANTHER" id="PTHR22946:SF9">
    <property type="entry name" value="POLYKETIDE TRANSFERASE AF380"/>
    <property type="match status" value="1"/>
</dbReference>
<feature type="transmembrane region" description="Helical" evidence="2">
    <location>
        <begin position="501"/>
        <end position="524"/>
    </location>
</feature>
<feature type="domain" description="Serine aminopeptidase S33" evidence="3">
    <location>
        <begin position="62"/>
        <end position="228"/>
    </location>
</feature>
<keyword evidence="2" id="KW-0812">Transmembrane</keyword>
<evidence type="ECO:0000313" key="5">
    <source>
        <dbReference type="Proteomes" id="UP000199263"/>
    </source>
</evidence>
<dbReference type="InterPro" id="IPR022742">
    <property type="entry name" value="Hydrolase_4"/>
</dbReference>
<evidence type="ECO:0000256" key="2">
    <source>
        <dbReference type="SAM" id="Phobius"/>
    </source>
</evidence>
<dbReference type="InterPro" id="IPR050261">
    <property type="entry name" value="FrsA_esterase"/>
</dbReference>
<reference evidence="4 5" key="1">
    <citation type="submission" date="2016-10" db="EMBL/GenBank/DDBJ databases">
        <authorList>
            <person name="de Groot N.N."/>
        </authorList>
    </citation>
    <scope>NUCLEOTIDE SEQUENCE [LARGE SCALE GENOMIC DNA]</scope>
    <source>
        <strain evidence="4 5">DSM 12992</strain>
    </source>
</reference>
<gene>
    <name evidence="4" type="ORF">SAMN05421842_10281</name>
</gene>
<dbReference type="SUPFAM" id="SSF53474">
    <property type="entry name" value="alpha/beta-Hydrolases"/>
    <property type="match status" value="1"/>
</dbReference>
<dbReference type="Proteomes" id="UP000199263">
    <property type="component" value="Unassembled WGS sequence"/>
</dbReference>
<proteinExistence type="predicted"/>
<keyword evidence="5" id="KW-1185">Reference proteome</keyword>
<dbReference type="GO" id="GO:0052689">
    <property type="term" value="F:carboxylic ester hydrolase activity"/>
    <property type="evidence" value="ECO:0007669"/>
    <property type="project" value="UniProtKB-ARBA"/>
</dbReference>
<feature type="transmembrane region" description="Helical" evidence="2">
    <location>
        <begin position="536"/>
        <end position="555"/>
    </location>
</feature>
<dbReference type="Gene3D" id="3.40.50.1820">
    <property type="entry name" value="alpha/beta hydrolase"/>
    <property type="match status" value="1"/>
</dbReference>
<organism evidence="4 5">
    <name type="scientific">Clostridium uliginosum</name>
    <dbReference type="NCBI Taxonomy" id="119641"/>
    <lineage>
        <taxon>Bacteria</taxon>
        <taxon>Bacillati</taxon>
        <taxon>Bacillota</taxon>
        <taxon>Clostridia</taxon>
        <taxon>Eubacteriales</taxon>
        <taxon>Clostridiaceae</taxon>
        <taxon>Clostridium</taxon>
    </lineage>
</organism>
<feature type="transmembrane region" description="Helical" evidence="2">
    <location>
        <begin position="369"/>
        <end position="391"/>
    </location>
</feature>
<dbReference type="EMBL" id="FOMG01000002">
    <property type="protein sequence ID" value="SFC29818.1"/>
    <property type="molecule type" value="Genomic_DNA"/>
</dbReference>
<dbReference type="InterPro" id="IPR029058">
    <property type="entry name" value="AB_hydrolase_fold"/>
</dbReference>
<name>A0A1I1I6E9_9CLOT</name>
<dbReference type="RefSeq" id="WP_175559920.1">
    <property type="nucleotide sequence ID" value="NZ_FOMG01000002.1"/>
</dbReference>
<dbReference type="STRING" id="119641.SAMN05421842_10281"/>
<accession>A0A1I1I6E9</accession>
<feature type="transmembrane region" description="Helical" evidence="2">
    <location>
        <begin position="424"/>
        <end position="442"/>
    </location>
</feature>
<feature type="transmembrane region" description="Helical" evidence="2">
    <location>
        <begin position="567"/>
        <end position="585"/>
    </location>
</feature>
<keyword evidence="4" id="KW-0645">Protease</keyword>
<evidence type="ECO:0000313" key="4">
    <source>
        <dbReference type="EMBL" id="SFC29818.1"/>
    </source>
</evidence>
<feature type="transmembrane region" description="Helical" evidence="2">
    <location>
        <begin position="287"/>
        <end position="308"/>
    </location>
</feature>
<evidence type="ECO:0000256" key="1">
    <source>
        <dbReference type="ARBA" id="ARBA00022801"/>
    </source>
</evidence>
<dbReference type="AlphaFoldDB" id="A0A1I1I6E9"/>
<feature type="transmembrane region" description="Helical" evidence="2">
    <location>
        <begin position="462"/>
        <end position="489"/>
    </location>
</feature>
<dbReference type="PANTHER" id="PTHR22946">
    <property type="entry name" value="DIENELACTONE HYDROLASE DOMAIN-CONTAINING PROTEIN-RELATED"/>
    <property type="match status" value="1"/>
</dbReference>
<dbReference type="Pfam" id="PF12146">
    <property type="entry name" value="Hydrolase_4"/>
    <property type="match status" value="1"/>
</dbReference>
<evidence type="ECO:0000259" key="3">
    <source>
        <dbReference type="Pfam" id="PF12146"/>
    </source>
</evidence>
<feature type="transmembrane region" description="Helical" evidence="2">
    <location>
        <begin position="329"/>
        <end position="349"/>
    </location>
</feature>